<sequence length="205" mass="21475">MALDWLVLLTFVPASLALNVTPGADMMFCVGQGVRSGAGAAWKGSAGVAVGGLIHALVAGLGVGAIVAAHPVAFDAIRWVGAAYLLWMAWQILRSKARPGGAEASAGRPFRDGLLVNLSNPKVILFILAFVPQFVDPTQPVLPQFLIFGAVLSLGGLIINGVVGALAGRLQQRFVRGARGTRWMQRISAAIFAGLALRLILLQRS</sequence>
<dbReference type="PANTHER" id="PTHR30086:SF20">
    <property type="entry name" value="ARGININE EXPORTER PROTEIN ARGO-RELATED"/>
    <property type="match status" value="1"/>
</dbReference>
<dbReference type="Pfam" id="PF01810">
    <property type="entry name" value="LysE"/>
    <property type="match status" value="1"/>
</dbReference>
<reference evidence="7 8" key="1">
    <citation type="submission" date="2018-08" db="EMBL/GenBank/DDBJ databases">
        <title>Pseudooceanicola sediminis CY03 in the family Rhodobacteracea.</title>
        <authorList>
            <person name="Zhang Y.-J."/>
        </authorList>
    </citation>
    <scope>NUCLEOTIDE SEQUENCE [LARGE SCALE GENOMIC DNA]</scope>
    <source>
        <strain evidence="7 8">CY03</strain>
    </source>
</reference>
<gene>
    <name evidence="7" type="ORF">DL237_07395</name>
</gene>
<evidence type="ECO:0000256" key="5">
    <source>
        <dbReference type="ARBA" id="ARBA00023136"/>
    </source>
</evidence>
<dbReference type="InterPro" id="IPR001123">
    <property type="entry name" value="LeuE-type"/>
</dbReference>
<dbReference type="EMBL" id="QWJJ01000005">
    <property type="protein sequence ID" value="RII39458.1"/>
    <property type="molecule type" value="Genomic_DNA"/>
</dbReference>
<dbReference type="AlphaFoldDB" id="A0A399J236"/>
<dbReference type="GO" id="GO:0015171">
    <property type="term" value="F:amino acid transmembrane transporter activity"/>
    <property type="evidence" value="ECO:0007669"/>
    <property type="project" value="TreeGrafter"/>
</dbReference>
<keyword evidence="5 6" id="KW-0472">Membrane</keyword>
<keyword evidence="8" id="KW-1185">Reference proteome</keyword>
<evidence type="ECO:0000256" key="6">
    <source>
        <dbReference type="SAM" id="Phobius"/>
    </source>
</evidence>
<evidence type="ECO:0000256" key="2">
    <source>
        <dbReference type="ARBA" id="ARBA00022475"/>
    </source>
</evidence>
<dbReference type="RefSeq" id="WP_119398414.1">
    <property type="nucleotide sequence ID" value="NZ_QWJJ01000005.1"/>
</dbReference>
<evidence type="ECO:0000313" key="7">
    <source>
        <dbReference type="EMBL" id="RII39458.1"/>
    </source>
</evidence>
<feature type="transmembrane region" description="Helical" evidence="6">
    <location>
        <begin position="141"/>
        <end position="163"/>
    </location>
</feature>
<accession>A0A399J236</accession>
<dbReference type="GO" id="GO:0005886">
    <property type="term" value="C:plasma membrane"/>
    <property type="evidence" value="ECO:0007669"/>
    <property type="project" value="UniProtKB-SubCell"/>
</dbReference>
<keyword evidence="4 6" id="KW-1133">Transmembrane helix</keyword>
<dbReference type="PANTHER" id="PTHR30086">
    <property type="entry name" value="ARGININE EXPORTER PROTEIN ARGO"/>
    <property type="match status" value="1"/>
</dbReference>
<dbReference type="OrthoDB" id="9807053at2"/>
<evidence type="ECO:0000256" key="1">
    <source>
        <dbReference type="ARBA" id="ARBA00004651"/>
    </source>
</evidence>
<keyword evidence="2" id="KW-1003">Cell membrane</keyword>
<protein>
    <submittedName>
        <fullName evidence="7">LysE family translocator</fullName>
    </submittedName>
</protein>
<dbReference type="Proteomes" id="UP000265848">
    <property type="component" value="Unassembled WGS sequence"/>
</dbReference>
<dbReference type="PIRSF" id="PIRSF006324">
    <property type="entry name" value="LeuE"/>
    <property type="match status" value="1"/>
</dbReference>
<name>A0A399J236_9RHOB</name>
<comment type="caution">
    <text evidence="7">The sequence shown here is derived from an EMBL/GenBank/DDBJ whole genome shotgun (WGS) entry which is preliminary data.</text>
</comment>
<feature type="transmembrane region" description="Helical" evidence="6">
    <location>
        <begin position="183"/>
        <end position="201"/>
    </location>
</feature>
<feature type="transmembrane region" description="Helical" evidence="6">
    <location>
        <begin position="48"/>
        <end position="70"/>
    </location>
</feature>
<evidence type="ECO:0000256" key="3">
    <source>
        <dbReference type="ARBA" id="ARBA00022692"/>
    </source>
</evidence>
<evidence type="ECO:0000313" key="8">
    <source>
        <dbReference type="Proteomes" id="UP000265848"/>
    </source>
</evidence>
<keyword evidence="3 6" id="KW-0812">Transmembrane</keyword>
<feature type="transmembrane region" description="Helical" evidence="6">
    <location>
        <begin position="114"/>
        <end position="135"/>
    </location>
</feature>
<feature type="transmembrane region" description="Helical" evidence="6">
    <location>
        <begin position="6"/>
        <end position="28"/>
    </location>
</feature>
<comment type="subcellular location">
    <subcellularLocation>
        <location evidence="1">Cell membrane</location>
        <topology evidence="1">Multi-pass membrane protein</topology>
    </subcellularLocation>
</comment>
<proteinExistence type="predicted"/>
<organism evidence="7 8">
    <name type="scientific">Pseudooceanicola sediminis</name>
    <dbReference type="NCBI Taxonomy" id="2211117"/>
    <lineage>
        <taxon>Bacteria</taxon>
        <taxon>Pseudomonadati</taxon>
        <taxon>Pseudomonadota</taxon>
        <taxon>Alphaproteobacteria</taxon>
        <taxon>Rhodobacterales</taxon>
        <taxon>Paracoccaceae</taxon>
        <taxon>Pseudooceanicola</taxon>
    </lineage>
</organism>
<feature type="transmembrane region" description="Helical" evidence="6">
    <location>
        <begin position="76"/>
        <end position="93"/>
    </location>
</feature>
<evidence type="ECO:0000256" key="4">
    <source>
        <dbReference type="ARBA" id="ARBA00022989"/>
    </source>
</evidence>